<gene>
    <name evidence="8" type="ORF">D9619_012085</name>
</gene>
<dbReference type="GO" id="GO:0004467">
    <property type="term" value="F:long-chain fatty acid-CoA ligase activity"/>
    <property type="evidence" value="ECO:0007669"/>
    <property type="project" value="UniProtKB-EC"/>
</dbReference>
<dbReference type="GO" id="GO:0005524">
    <property type="term" value="F:ATP binding"/>
    <property type="evidence" value="ECO:0007669"/>
    <property type="project" value="UniProtKB-KW"/>
</dbReference>
<dbReference type="Gene3D" id="3.40.50.12780">
    <property type="entry name" value="N-terminal domain of ligase-like"/>
    <property type="match status" value="1"/>
</dbReference>
<evidence type="ECO:0000256" key="6">
    <source>
        <dbReference type="SAM" id="MobiDB-lite"/>
    </source>
</evidence>
<evidence type="ECO:0000313" key="9">
    <source>
        <dbReference type="Proteomes" id="UP000567179"/>
    </source>
</evidence>
<dbReference type="GO" id="GO:0035336">
    <property type="term" value="P:long-chain fatty-acyl-CoA metabolic process"/>
    <property type="evidence" value="ECO:0007669"/>
    <property type="project" value="TreeGrafter"/>
</dbReference>
<dbReference type="OrthoDB" id="1700726at2759"/>
<dbReference type="GO" id="GO:0005783">
    <property type="term" value="C:endoplasmic reticulum"/>
    <property type="evidence" value="ECO:0007669"/>
    <property type="project" value="TreeGrafter"/>
</dbReference>
<name>A0A8H5EZH7_9AGAR</name>
<comment type="catalytic activity">
    <reaction evidence="5">
        <text>a long-chain fatty acid + ATP + CoA = a long-chain fatty acyl-CoA + AMP + diphosphate</text>
        <dbReference type="Rhea" id="RHEA:15421"/>
        <dbReference type="ChEBI" id="CHEBI:30616"/>
        <dbReference type="ChEBI" id="CHEBI:33019"/>
        <dbReference type="ChEBI" id="CHEBI:57287"/>
        <dbReference type="ChEBI" id="CHEBI:57560"/>
        <dbReference type="ChEBI" id="CHEBI:83139"/>
        <dbReference type="ChEBI" id="CHEBI:456215"/>
        <dbReference type="EC" id="6.2.1.3"/>
    </reaction>
</comment>
<dbReference type="SUPFAM" id="SSF56801">
    <property type="entry name" value="Acetyl-CoA synthetase-like"/>
    <property type="match status" value="1"/>
</dbReference>
<dbReference type="InterPro" id="IPR042099">
    <property type="entry name" value="ANL_N_sf"/>
</dbReference>
<protein>
    <recommendedName>
        <fullName evidence="7">AMP-dependent synthetase/ligase domain-containing protein</fullName>
    </recommendedName>
</protein>
<feature type="domain" description="AMP-dependent synthetase/ligase" evidence="7">
    <location>
        <begin position="121"/>
        <end position="532"/>
    </location>
</feature>
<keyword evidence="4" id="KW-0067">ATP-binding</keyword>
<organism evidence="8 9">
    <name type="scientific">Psilocybe cf. subviscida</name>
    <dbReference type="NCBI Taxonomy" id="2480587"/>
    <lineage>
        <taxon>Eukaryota</taxon>
        <taxon>Fungi</taxon>
        <taxon>Dikarya</taxon>
        <taxon>Basidiomycota</taxon>
        <taxon>Agaricomycotina</taxon>
        <taxon>Agaricomycetes</taxon>
        <taxon>Agaricomycetidae</taxon>
        <taxon>Agaricales</taxon>
        <taxon>Agaricineae</taxon>
        <taxon>Strophariaceae</taxon>
        <taxon>Psilocybe</taxon>
    </lineage>
</organism>
<keyword evidence="2" id="KW-0436">Ligase</keyword>
<comment type="caution">
    <text evidence="8">The sequence shown here is derived from an EMBL/GenBank/DDBJ whole genome shotgun (WGS) entry which is preliminary data.</text>
</comment>
<evidence type="ECO:0000313" key="8">
    <source>
        <dbReference type="EMBL" id="KAF5318086.1"/>
    </source>
</evidence>
<evidence type="ECO:0000256" key="1">
    <source>
        <dbReference type="ARBA" id="ARBA00006432"/>
    </source>
</evidence>
<proteinExistence type="inferred from homology"/>
<dbReference type="Pfam" id="PF00501">
    <property type="entry name" value="AMP-binding"/>
    <property type="match status" value="1"/>
</dbReference>
<keyword evidence="3" id="KW-0547">Nucleotide-binding</keyword>
<evidence type="ECO:0000259" key="7">
    <source>
        <dbReference type="Pfam" id="PF00501"/>
    </source>
</evidence>
<sequence>MFSKGTKMPGELQHLTSALPLRDPSHFGVGSVEVSSPPKEGGEGGARRLAITASALLTHPHPTVKTVPDIIAYTVRKYGDKHTAVAWRDLIKMHDDVRETVKIVDGEPVTERKVWKLAELSDYKTLNYVQLAQAITEVRNALLTLGITKDQVVNIYASTGPTWQFMNHACAAISTAIATAYDTLGVEGLTHSLNEPECVAIFTNAELLTTLGQVIPNTPHLQHVFFDGNPSESLLSSMKAARPDITFTGLDALRALGRIQDAAEMEKLTAERAPTPETTACIMYTSGSTGNPKGVVISHGNLLASVSSVELVFGPHIPAGDIYLAYLPLAHVLEYIVELCAMYVGITCGYARPKTLTDAGVKNCRGDLIALKPHIMFGVPGVWETIRKGVILKLNGGSAVKKALFYAAMAARSNSIPILNTVLEKIVLSKVREATGGQLKFAMNGGAPISRDTREFLSVAIMPMMEGYGMTESCGMCALLPPEYAQFGSVGLPVPSVEIKLLDIAASGYLSTNPRPQGEICIRGPSVFKGYYKRPDLNADREIWTEDGWFRTGDVGMWNEDGTLSVIDRIKNLVKMQTGEYIALERLESIYKSCDFAMNFCVHVTNGAATPIGVLSPHEANIRHAIAQSNDPAVASLAGAPLPELCENPFIKHMVLHDCNTIGRKYGLKGPEILSNVVITPEEWTPETGLVTAAMKVKRSAIAQVFEKQIKTRLRSVISTAEGSFLKETTKHKNPQFRNNIEVGPKRATRDQRDPISRYALQLTKTSDRQRPLFICGVVIWGTTAAASSFTIPFIRAVLSVLFRSPAFPAVGNAHIAQLAPAPTSPPAVPRSHQGHQQRTVIPVHWLHSTTSAMRFHPLRPLPSISIDASKVQRAAPTCTVSLTSVSVTASMSGTSISDASSSSSTTCSVTNMDVDTAFQTASESSASAFLAKAKHLIQFPTSSSTTKTKRTHSLLRPSTLADTIFGSKAQEAADGEENGALVEGKEEEAERELELPARKRTRTCAMVPPTSPPNRGRNIRRHTISASSRSSSAPVNQEKYETFDDTLVEKASTAPEVPPRATPSPSPPAPETVILVLSPQEHLTKLQTQPNNLIYRVSLPPSALYRKRRLNQVDSQILLYLYRTLVYGTQVRFNEWVQDVTSLDAQDAILALRLRTFLLSRGTPAQHLVVDLDSIAGEGAPPNPANEKNAGCSEWMQMVIASNAAKDFRHRYHLEPTTSHSVLSYQQLVATVYLRHFTDGSMSRYSWKRKRQINRESVKGSQRLPSKLRMSFTRHDVEVAE</sequence>
<comment type="similarity">
    <text evidence="1">Belongs to the ATP-dependent AMP-binding enzyme family.</text>
</comment>
<accession>A0A8H5EZH7</accession>
<dbReference type="PANTHER" id="PTHR43272">
    <property type="entry name" value="LONG-CHAIN-FATTY-ACID--COA LIGASE"/>
    <property type="match status" value="1"/>
</dbReference>
<evidence type="ECO:0000256" key="3">
    <source>
        <dbReference type="ARBA" id="ARBA00022741"/>
    </source>
</evidence>
<evidence type="ECO:0000256" key="4">
    <source>
        <dbReference type="ARBA" id="ARBA00022840"/>
    </source>
</evidence>
<dbReference type="PROSITE" id="PS00455">
    <property type="entry name" value="AMP_BINDING"/>
    <property type="match status" value="1"/>
</dbReference>
<dbReference type="InterPro" id="IPR020845">
    <property type="entry name" value="AMP-binding_CS"/>
</dbReference>
<dbReference type="GO" id="GO:0005886">
    <property type="term" value="C:plasma membrane"/>
    <property type="evidence" value="ECO:0007669"/>
    <property type="project" value="TreeGrafter"/>
</dbReference>
<evidence type="ECO:0000256" key="2">
    <source>
        <dbReference type="ARBA" id="ARBA00022598"/>
    </source>
</evidence>
<dbReference type="Proteomes" id="UP000567179">
    <property type="component" value="Unassembled WGS sequence"/>
</dbReference>
<keyword evidence="9" id="KW-1185">Reference proteome</keyword>
<feature type="region of interest" description="Disordered" evidence="6">
    <location>
        <begin position="971"/>
        <end position="1039"/>
    </location>
</feature>
<dbReference type="InterPro" id="IPR000873">
    <property type="entry name" value="AMP-dep_synth/lig_dom"/>
</dbReference>
<reference evidence="8 9" key="1">
    <citation type="journal article" date="2020" name="ISME J.">
        <title>Uncovering the hidden diversity of litter-decomposition mechanisms in mushroom-forming fungi.</title>
        <authorList>
            <person name="Floudas D."/>
            <person name="Bentzer J."/>
            <person name="Ahren D."/>
            <person name="Johansson T."/>
            <person name="Persson P."/>
            <person name="Tunlid A."/>
        </authorList>
    </citation>
    <scope>NUCLEOTIDE SEQUENCE [LARGE SCALE GENOMIC DNA]</scope>
    <source>
        <strain evidence="8 9">CBS 101986</strain>
    </source>
</reference>
<dbReference type="EMBL" id="JAACJJ010000031">
    <property type="protein sequence ID" value="KAF5318086.1"/>
    <property type="molecule type" value="Genomic_DNA"/>
</dbReference>
<dbReference type="PANTHER" id="PTHR43272:SF83">
    <property type="entry name" value="ACYL-COA SYNTHETASE LONG-CHAIN, ISOFORM J"/>
    <property type="match status" value="1"/>
</dbReference>
<evidence type="ECO:0000256" key="5">
    <source>
        <dbReference type="ARBA" id="ARBA00036813"/>
    </source>
</evidence>
<dbReference type="GO" id="GO:0005811">
    <property type="term" value="C:lipid droplet"/>
    <property type="evidence" value="ECO:0007669"/>
    <property type="project" value="TreeGrafter"/>
</dbReference>